<feature type="compositionally biased region" description="Gly residues" evidence="2">
    <location>
        <begin position="117"/>
        <end position="126"/>
    </location>
</feature>
<dbReference type="GO" id="GO:0051087">
    <property type="term" value="F:protein-folding chaperone binding"/>
    <property type="evidence" value="ECO:0007669"/>
    <property type="project" value="TreeGrafter"/>
</dbReference>
<evidence type="ECO:0000256" key="1">
    <source>
        <dbReference type="ARBA" id="ARBA00023186"/>
    </source>
</evidence>
<evidence type="ECO:0000259" key="3">
    <source>
        <dbReference type="PROSITE" id="PS50076"/>
    </source>
</evidence>
<dbReference type="PROSITE" id="PS00636">
    <property type="entry name" value="DNAJ_1"/>
    <property type="match status" value="1"/>
</dbReference>
<evidence type="ECO:0000313" key="5">
    <source>
        <dbReference type="Proteomes" id="UP001221142"/>
    </source>
</evidence>
<dbReference type="SUPFAM" id="SSF46565">
    <property type="entry name" value="Chaperone J-domain"/>
    <property type="match status" value="1"/>
</dbReference>
<feature type="compositionally biased region" description="Low complexity" evidence="2">
    <location>
        <begin position="91"/>
        <end position="116"/>
    </location>
</feature>
<comment type="caution">
    <text evidence="4">The sequence shown here is derived from an EMBL/GenBank/DDBJ whole genome shotgun (WGS) entry which is preliminary data.</text>
</comment>
<dbReference type="GO" id="GO:0006413">
    <property type="term" value="P:translational initiation"/>
    <property type="evidence" value="ECO:0007669"/>
    <property type="project" value="TreeGrafter"/>
</dbReference>
<keyword evidence="1" id="KW-0143">Chaperone</keyword>
<dbReference type="SMART" id="SM00271">
    <property type="entry name" value="DnaJ"/>
    <property type="match status" value="1"/>
</dbReference>
<proteinExistence type="predicted"/>
<dbReference type="Gene3D" id="1.10.287.110">
    <property type="entry name" value="DnaJ domain"/>
    <property type="match status" value="1"/>
</dbReference>
<dbReference type="FunFam" id="2.60.260.20:FF:000013">
    <property type="entry name" value="DnaJ subfamily B member 11"/>
    <property type="match status" value="1"/>
</dbReference>
<dbReference type="InterPro" id="IPR002939">
    <property type="entry name" value="DnaJ_C"/>
</dbReference>
<feature type="domain" description="J" evidence="3">
    <location>
        <begin position="4"/>
        <end position="69"/>
    </location>
</feature>
<dbReference type="GO" id="GO:0006457">
    <property type="term" value="P:protein folding"/>
    <property type="evidence" value="ECO:0007669"/>
    <property type="project" value="InterPro"/>
</dbReference>
<dbReference type="PANTHER" id="PTHR24078:SF553">
    <property type="entry name" value="DNAJ HOMOLOG SUBFAMILY B MEMBER 5"/>
    <property type="match status" value="1"/>
</dbReference>
<dbReference type="FunFam" id="2.60.260.20:FF:000015">
    <property type="entry name" value="Heat shock protein 40"/>
    <property type="match status" value="1"/>
</dbReference>
<dbReference type="Gene3D" id="2.60.260.20">
    <property type="entry name" value="Urease metallochaperone UreE, N-terminal domain"/>
    <property type="match status" value="2"/>
</dbReference>
<dbReference type="InterPro" id="IPR018253">
    <property type="entry name" value="DnaJ_domain_CS"/>
</dbReference>
<dbReference type="CDD" id="cd06257">
    <property type="entry name" value="DnaJ"/>
    <property type="match status" value="1"/>
</dbReference>
<accession>A0AAD7CIV6</accession>
<sequence length="395" mass="41379">MGKDYYKLLGITKSATEAEIKSAYKKSALKWHPDRNGGSEEASQKFKEISEAFEVLSDSNKRTIYDQFGEEGLKGGGPPPGQGGGPGFSGFSGFSGFPGGASSSGPGGATFTFTSSGPGGSSGGFSPGDPNKIFEHMFGGGLGGGGFGGSGFGGFSSGGAGGRRRGPHMFEQDVDMDDTHFSFGGMPGGMGGMPAGMGGMPGGRRRPAPKDTTPQPPSEITRPLKLSLAELYSGTTKRLKVGRRLLDGTSEEKVLEILVQPGWKSGTKVRFPHAGNEQPTGDSQDLVFVVEEKPHEVFERNGNDLKCSLQIPLLDALTGTGGKRVVEALDGRKLQITVPLGIVKPGQETIVSGEGMPIRKDGSVKRKGDLIVKWDVVFPDRITPAQKEGLKKVLG</sequence>
<dbReference type="InterPro" id="IPR001623">
    <property type="entry name" value="DnaJ_domain"/>
</dbReference>
<keyword evidence="5" id="KW-1185">Reference proteome</keyword>
<dbReference type="Proteomes" id="UP001221142">
    <property type="component" value="Unassembled WGS sequence"/>
</dbReference>
<protein>
    <recommendedName>
        <fullName evidence="3">J domain-containing protein</fullName>
    </recommendedName>
</protein>
<gene>
    <name evidence="4" type="ORF">FB45DRAFT_819339</name>
</gene>
<dbReference type="GO" id="GO:0051082">
    <property type="term" value="F:unfolded protein binding"/>
    <property type="evidence" value="ECO:0007669"/>
    <property type="project" value="InterPro"/>
</dbReference>
<dbReference type="PRINTS" id="PR00625">
    <property type="entry name" value="JDOMAIN"/>
</dbReference>
<dbReference type="PANTHER" id="PTHR24078">
    <property type="entry name" value="DNAJ HOMOLOG SUBFAMILY C MEMBER"/>
    <property type="match status" value="1"/>
</dbReference>
<dbReference type="EMBL" id="JARKIF010000001">
    <property type="protein sequence ID" value="KAJ7650195.1"/>
    <property type="molecule type" value="Genomic_DNA"/>
</dbReference>
<evidence type="ECO:0000256" key="2">
    <source>
        <dbReference type="SAM" id="MobiDB-lite"/>
    </source>
</evidence>
<name>A0AAD7CIV6_9AGAR</name>
<dbReference type="InterPro" id="IPR051339">
    <property type="entry name" value="DnaJ_subfamily_B"/>
</dbReference>
<dbReference type="GO" id="GO:0005829">
    <property type="term" value="C:cytosol"/>
    <property type="evidence" value="ECO:0007669"/>
    <property type="project" value="TreeGrafter"/>
</dbReference>
<feature type="region of interest" description="Disordered" evidence="2">
    <location>
        <begin position="201"/>
        <end position="220"/>
    </location>
</feature>
<dbReference type="CDD" id="cd10747">
    <property type="entry name" value="DnaJ_C"/>
    <property type="match status" value="1"/>
</dbReference>
<dbReference type="AlphaFoldDB" id="A0AAD7CIV6"/>
<reference evidence="4" key="1">
    <citation type="submission" date="2023-03" db="EMBL/GenBank/DDBJ databases">
        <title>Massive genome expansion in bonnet fungi (Mycena s.s.) driven by repeated elements and novel gene families across ecological guilds.</title>
        <authorList>
            <consortium name="Lawrence Berkeley National Laboratory"/>
            <person name="Harder C.B."/>
            <person name="Miyauchi S."/>
            <person name="Viragh M."/>
            <person name="Kuo A."/>
            <person name="Thoen E."/>
            <person name="Andreopoulos B."/>
            <person name="Lu D."/>
            <person name="Skrede I."/>
            <person name="Drula E."/>
            <person name="Henrissat B."/>
            <person name="Morin E."/>
            <person name="Kohler A."/>
            <person name="Barry K."/>
            <person name="LaButti K."/>
            <person name="Morin E."/>
            <person name="Salamov A."/>
            <person name="Lipzen A."/>
            <person name="Mereny Z."/>
            <person name="Hegedus B."/>
            <person name="Baldrian P."/>
            <person name="Stursova M."/>
            <person name="Weitz H."/>
            <person name="Taylor A."/>
            <person name="Grigoriev I.V."/>
            <person name="Nagy L.G."/>
            <person name="Martin F."/>
            <person name="Kauserud H."/>
        </authorList>
    </citation>
    <scope>NUCLEOTIDE SEQUENCE</scope>
    <source>
        <strain evidence="4">9284</strain>
    </source>
</reference>
<dbReference type="Pfam" id="PF01556">
    <property type="entry name" value="DnaJ_C"/>
    <property type="match status" value="1"/>
</dbReference>
<evidence type="ECO:0000313" key="4">
    <source>
        <dbReference type="EMBL" id="KAJ7650195.1"/>
    </source>
</evidence>
<dbReference type="SUPFAM" id="SSF49493">
    <property type="entry name" value="HSP40/DnaJ peptide-binding domain"/>
    <property type="match status" value="2"/>
</dbReference>
<dbReference type="PROSITE" id="PS50076">
    <property type="entry name" value="DNAJ_2"/>
    <property type="match status" value="1"/>
</dbReference>
<organism evidence="4 5">
    <name type="scientific">Roridomyces roridus</name>
    <dbReference type="NCBI Taxonomy" id="1738132"/>
    <lineage>
        <taxon>Eukaryota</taxon>
        <taxon>Fungi</taxon>
        <taxon>Dikarya</taxon>
        <taxon>Basidiomycota</taxon>
        <taxon>Agaricomycotina</taxon>
        <taxon>Agaricomycetes</taxon>
        <taxon>Agaricomycetidae</taxon>
        <taxon>Agaricales</taxon>
        <taxon>Marasmiineae</taxon>
        <taxon>Mycenaceae</taxon>
        <taxon>Roridomyces</taxon>
    </lineage>
</organism>
<dbReference type="Pfam" id="PF00226">
    <property type="entry name" value="DnaJ"/>
    <property type="match status" value="1"/>
</dbReference>
<dbReference type="InterPro" id="IPR036869">
    <property type="entry name" value="J_dom_sf"/>
</dbReference>
<dbReference type="InterPro" id="IPR008971">
    <property type="entry name" value="HSP40/DnaJ_pept-bd"/>
</dbReference>
<feature type="region of interest" description="Disordered" evidence="2">
    <location>
        <begin position="68"/>
        <end position="130"/>
    </location>
</feature>